<name>A0A4R6XLN1_9GAMM</name>
<protein>
    <submittedName>
        <fullName evidence="2">Uncharacterized protein</fullName>
    </submittedName>
</protein>
<evidence type="ECO:0000256" key="1">
    <source>
        <dbReference type="SAM" id="SignalP"/>
    </source>
</evidence>
<proteinExistence type="predicted"/>
<keyword evidence="3" id="KW-1185">Reference proteome</keyword>
<evidence type="ECO:0000313" key="2">
    <source>
        <dbReference type="EMBL" id="TDR20476.1"/>
    </source>
</evidence>
<dbReference type="Proteomes" id="UP000295724">
    <property type="component" value="Unassembled WGS sequence"/>
</dbReference>
<feature type="chain" id="PRO_5020488884" evidence="1">
    <location>
        <begin position="23"/>
        <end position="214"/>
    </location>
</feature>
<dbReference type="RefSeq" id="WP_099018319.1">
    <property type="nucleotide sequence ID" value="NZ_NIHB01000001.1"/>
</dbReference>
<feature type="signal peptide" evidence="1">
    <location>
        <begin position="1"/>
        <end position="22"/>
    </location>
</feature>
<organism evidence="2 3">
    <name type="scientific">Marinicella litoralis</name>
    <dbReference type="NCBI Taxonomy" id="644220"/>
    <lineage>
        <taxon>Bacteria</taxon>
        <taxon>Pseudomonadati</taxon>
        <taxon>Pseudomonadota</taxon>
        <taxon>Gammaproteobacteria</taxon>
        <taxon>Lysobacterales</taxon>
        <taxon>Marinicellaceae</taxon>
        <taxon>Marinicella</taxon>
    </lineage>
</organism>
<reference evidence="2 3" key="1">
    <citation type="submission" date="2019-03" db="EMBL/GenBank/DDBJ databases">
        <title>Genomic Encyclopedia of Type Strains, Phase IV (KMG-IV): sequencing the most valuable type-strain genomes for metagenomic binning, comparative biology and taxonomic classification.</title>
        <authorList>
            <person name="Goeker M."/>
        </authorList>
    </citation>
    <scope>NUCLEOTIDE SEQUENCE [LARGE SCALE GENOMIC DNA]</scope>
    <source>
        <strain evidence="2 3">DSM 25488</strain>
    </source>
</reference>
<gene>
    <name evidence="2" type="ORF">C8D91_1450</name>
</gene>
<evidence type="ECO:0000313" key="3">
    <source>
        <dbReference type="Proteomes" id="UP000295724"/>
    </source>
</evidence>
<keyword evidence="1" id="KW-0732">Signal</keyword>
<dbReference type="OrthoDB" id="6115512at2"/>
<dbReference type="EMBL" id="SNZB01000003">
    <property type="protein sequence ID" value="TDR20476.1"/>
    <property type="molecule type" value="Genomic_DNA"/>
</dbReference>
<accession>A0A4R6XLN1</accession>
<sequence>MKHGVKIIAMGILSLFSSKANASVAADFWKWFQKNDEMIFNFENDTEKTFDILSAALTKVDPELTFEFSPVRDNGKREFVISAGGIKKSFPSVELLFNSAPKLKQWIIVKFRPRRTPLNDLTFGGISIKSDDVYYNLYKDDDKLGVILFFDNYSEEQHSTYGNLGYLFLDEALGEYDVETKLGFIEFHNKSSEYFVDAKPLKELAEQVDEYYDN</sequence>
<dbReference type="AlphaFoldDB" id="A0A4R6XLN1"/>
<comment type="caution">
    <text evidence="2">The sequence shown here is derived from an EMBL/GenBank/DDBJ whole genome shotgun (WGS) entry which is preliminary data.</text>
</comment>